<dbReference type="AlphaFoldDB" id="A0A2H0UPC3"/>
<dbReference type="InterPro" id="IPR047865">
    <property type="entry name" value="Ribosomal_uL10_bac_type"/>
</dbReference>
<feature type="compositionally biased region" description="Basic and acidic residues" evidence="6">
    <location>
        <begin position="197"/>
        <end position="213"/>
    </location>
</feature>
<evidence type="ECO:0000256" key="6">
    <source>
        <dbReference type="SAM" id="MobiDB-lite"/>
    </source>
</evidence>
<name>A0A2H0UPC3_9BACT</name>
<dbReference type="CDD" id="cd05797">
    <property type="entry name" value="Ribosomal_L10"/>
    <property type="match status" value="1"/>
</dbReference>
<evidence type="ECO:0000256" key="4">
    <source>
        <dbReference type="ARBA" id="ARBA00035202"/>
    </source>
</evidence>
<dbReference type="EMBL" id="PFBC01000005">
    <property type="protein sequence ID" value="PIR88250.1"/>
    <property type="molecule type" value="Genomic_DNA"/>
</dbReference>
<dbReference type="GO" id="GO:0005840">
    <property type="term" value="C:ribosome"/>
    <property type="evidence" value="ECO:0007669"/>
    <property type="project" value="UniProtKB-KW"/>
</dbReference>
<protein>
    <recommendedName>
        <fullName evidence="4">Large ribosomal subunit protein uL10</fullName>
    </recommendedName>
    <alternativeName>
        <fullName evidence="5">50S ribosomal protein L10</fullName>
    </alternativeName>
</protein>
<evidence type="ECO:0000256" key="5">
    <source>
        <dbReference type="ARBA" id="ARBA00035502"/>
    </source>
</evidence>
<dbReference type="InterPro" id="IPR043141">
    <property type="entry name" value="Ribosomal_uL10-like_sf"/>
</dbReference>
<evidence type="ECO:0000256" key="2">
    <source>
        <dbReference type="ARBA" id="ARBA00022980"/>
    </source>
</evidence>
<dbReference type="GO" id="GO:1990904">
    <property type="term" value="C:ribonucleoprotein complex"/>
    <property type="evidence" value="ECO:0007669"/>
    <property type="project" value="UniProtKB-KW"/>
</dbReference>
<feature type="compositionally biased region" description="Basic and acidic residues" evidence="6">
    <location>
        <begin position="169"/>
        <end position="189"/>
    </location>
</feature>
<organism evidence="7 8">
    <name type="scientific">Candidatus Harrisonbacteria bacterium CG10_big_fil_rev_8_21_14_0_10_45_28</name>
    <dbReference type="NCBI Taxonomy" id="1974586"/>
    <lineage>
        <taxon>Bacteria</taxon>
        <taxon>Candidatus Harrisoniibacteriota</taxon>
    </lineage>
</organism>
<dbReference type="PANTHER" id="PTHR11560">
    <property type="entry name" value="39S RIBOSOMAL PROTEIN L10, MITOCHONDRIAL"/>
    <property type="match status" value="1"/>
</dbReference>
<comment type="caution">
    <text evidence="7">The sequence shown here is derived from an EMBL/GenBank/DDBJ whole genome shotgun (WGS) entry which is preliminary data.</text>
</comment>
<feature type="region of interest" description="Disordered" evidence="6">
    <location>
        <begin position="169"/>
        <end position="213"/>
    </location>
</feature>
<dbReference type="InterPro" id="IPR001790">
    <property type="entry name" value="Ribosomal_uL10"/>
</dbReference>
<proteinExistence type="inferred from homology"/>
<evidence type="ECO:0000313" key="8">
    <source>
        <dbReference type="Proteomes" id="UP000230903"/>
    </source>
</evidence>
<comment type="similarity">
    <text evidence="1">Belongs to the universal ribosomal protein uL10 family.</text>
</comment>
<gene>
    <name evidence="7" type="primary">rplJ</name>
    <name evidence="7" type="ORF">COU10_00280</name>
</gene>
<evidence type="ECO:0000256" key="1">
    <source>
        <dbReference type="ARBA" id="ARBA00008889"/>
    </source>
</evidence>
<dbReference type="Proteomes" id="UP000230903">
    <property type="component" value="Unassembled WGS sequence"/>
</dbReference>
<keyword evidence="2 7" id="KW-0689">Ribosomal protein</keyword>
<dbReference type="Gene3D" id="3.30.70.1730">
    <property type="match status" value="1"/>
</dbReference>
<evidence type="ECO:0000256" key="3">
    <source>
        <dbReference type="ARBA" id="ARBA00023274"/>
    </source>
</evidence>
<dbReference type="SUPFAM" id="SSF160369">
    <property type="entry name" value="Ribosomal protein L10-like"/>
    <property type="match status" value="1"/>
</dbReference>
<keyword evidence="3" id="KW-0687">Ribonucleoprotein</keyword>
<reference evidence="8" key="1">
    <citation type="submission" date="2017-09" db="EMBL/GenBank/DDBJ databases">
        <title>Depth-based differentiation of microbial function through sediment-hosted aquifers and enrichment of novel symbionts in the deep terrestrial subsurface.</title>
        <authorList>
            <person name="Probst A.J."/>
            <person name="Ladd B."/>
            <person name="Jarett J.K."/>
            <person name="Geller-Mcgrath D.E."/>
            <person name="Sieber C.M.K."/>
            <person name="Emerson J.B."/>
            <person name="Anantharaman K."/>
            <person name="Thomas B.C."/>
            <person name="Malmstrom R."/>
            <person name="Stieglmeier M."/>
            <person name="Klingl A."/>
            <person name="Woyke T."/>
            <person name="Ryan C.M."/>
            <person name="Banfield J.F."/>
        </authorList>
    </citation>
    <scope>NUCLEOTIDE SEQUENCE [LARGE SCALE GENOMIC DNA]</scope>
</reference>
<evidence type="ECO:0000313" key="7">
    <source>
        <dbReference type="EMBL" id="PIR88250.1"/>
    </source>
</evidence>
<dbReference type="Pfam" id="PF00466">
    <property type="entry name" value="Ribosomal_L10"/>
    <property type="match status" value="1"/>
</dbReference>
<sequence length="213" mass="23469">MLTKEQKKSHVALATEKIKNSKTILFADFAGVSTKDLETLKNDLRKEGAVVKVFKKRLLRIALQEAGIDYDPMTNEAQMAGIFSPVEISEIAGPVYKYGLQLKKANDKANLEVLSAYDGDLNKVLSKEEFIIIAKLPSKDVLLAMIMGGISGPLRAFMSIVKQMSEGAGKEAEAIKEEIAAEPEAPRNDTEEEAPTEETKEEDKTEQVENHNS</sequence>
<accession>A0A2H0UPC3</accession>